<evidence type="ECO:0000313" key="2">
    <source>
        <dbReference type="Proteomes" id="UP000019184"/>
    </source>
</evidence>
<gene>
    <name evidence="1" type="ORF">BN874_1580013</name>
</gene>
<sequence>MVGKGNRCSDWIYAPGLWLRTASYATRIANFTIPNPVIEKAGCISTDPSEELWILHY</sequence>
<protein>
    <submittedName>
        <fullName evidence="1">Uncharacterized protein</fullName>
    </submittedName>
</protein>
<accession>A0A7U7G9V5</accession>
<keyword evidence="2" id="KW-1185">Reference proteome</keyword>
<proteinExistence type="predicted"/>
<reference evidence="1 2" key="1">
    <citation type="journal article" date="2014" name="ISME J.">
        <title>Candidatus Competibacter-lineage genomes retrieved from metagenomes reveal functional metabolic diversity.</title>
        <authorList>
            <person name="McIlroy S.J."/>
            <person name="Albertsen M."/>
            <person name="Andresen E.K."/>
            <person name="Saunders A.M."/>
            <person name="Kristiansen R."/>
            <person name="Stokholm-Bjerregaard M."/>
            <person name="Nielsen K.L."/>
            <person name="Nielsen P.H."/>
        </authorList>
    </citation>
    <scope>NUCLEOTIDE SEQUENCE [LARGE SCALE GENOMIC DNA]</scope>
    <source>
        <strain evidence="1 2">Run_B_J11</strain>
    </source>
</reference>
<dbReference type="EMBL" id="CBTK010000066">
    <property type="protein sequence ID" value="CDH44225.1"/>
    <property type="molecule type" value="Genomic_DNA"/>
</dbReference>
<dbReference type="AlphaFoldDB" id="A0A7U7G9V5"/>
<comment type="caution">
    <text evidence="1">The sequence shown here is derived from an EMBL/GenBank/DDBJ whole genome shotgun (WGS) entry which is preliminary data.</text>
</comment>
<organism evidence="1 2">
    <name type="scientific">Candidatus Contendobacter odensis Run_B_J11</name>
    <dbReference type="NCBI Taxonomy" id="1400861"/>
    <lineage>
        <taxon>Bacteria</taxon>
        <taxon>Pseudomonadati</taxon>
        <taxon>Pseudomonadota</taxon>
        <taxon>Gammaproteobacteria</taxon>
        <taxon>Candidatus Competibacteraceae</taxon>
        <taxon>Candidatus Contendibacter</taxon>
    </lineage>
</organism>
<name>A0A7U7G9V5_9GAMM</name>
<evidence type="ECO:0000313" key="1">
    <source>
        <dbReference type="EMBL" id="CDH44225.1"/>
    </source>
</evidence>
<dbReference type="Proteomes" id="UP000019184">
    <property type="component" value="Unassembled WGS sequence"/>
</dbReference>